<feature type="transmembrane region" description="Helical" evidence="15">
    <location>
        <begin position="6"/>
        <end position="25"/>
    </location>
</feature>
<keyword evidence="5 15" id="KW-0812">Transmembrane</keyword>
<evidence type="ECO:0000256" key="5">
    <source>
        <dbReference type="ARBA" id="ARBA00022692"/>
    </source>
</evidence>
<keyword evidence="9" id="KW-0131">Cell cycle</keyword>
<gene>
    <name evidence="16" type="ORF">K6Y31_14780</name>
</gene>
<evidence type="ECO:0000256" key="7">
    <source>
        <dbReference type="ARBA" id="ARBA00022989"/>
    </source>
</evidence>
<evidence type="ECO:0000256" key="9">
    <source>
        <dbReference type="ARBA" id="ARBA00023306"/>
    </source>
</evidence>
<evidence type="ECO:0000256" key="11">
    <source>
        <dbReference type="ARBA" id="ARBA00035703"/>
    </source>
</evidence>
<evidence type="ECO:0000313" key="16">
    <source>
        <dbReference type="EMBL" id="MCE2596076.1"/>
    </source>
</evidence>
<keyword evidence="13" id="KW-0175">Coiled coil</keyword>
<dbReference type="Pfam" id="PF06295">
    <property type="entry name" value="ZapG-like"/>
    <property type="match status" value="1"/>
</dbReference>
<evidence type="ECO:0000256" key="4">
    <source>
        <dbReference type="ARBA" id="ARBA00022618"/>
    </source>
</evidence>
<evidence type="ECO:0000256" key="15">
    <source>
        <dbReference type="SAM" id="Phobius"/>
    </source>
</evidence>
<comment type="caution">
    <text evidence="16">The sequence shown here is derived from an EMBL/GenBank/DDBJ whole genome shotgun (WGS) entry which is preliminary data.</text>
</comment>
<feature type="region of interest" description="Disordered" evidence="14">
    <location>
        <begin position="141"/>
        <end position="188"/>
    </location>
</feature>
<evidence type="ECO:0000256" key="12">
    <source>
        <dbReference type="ARBA" id="ARBA00035727"/>
    </source>
</evidence>
<comment type="subcellular location">
    <subcellularLocation>
        <location evidence="1">Cell inner membrane</location>
        <topology evidence="1">Single-pass membrane protein</topology>
    </subcellularLocation>
</comment>
<evidence type="ECO:0000256" key="13">
    <source>
        <dbReference type="SAM" id="Coils"/>
    </source>
</evidence>
<feature type="compositionally biased region" description="Basic and acidic residues" evidence="14">
    <location>
        <begin position="179"/>
        <end position="188"/>
    </location>
</feature>
<keyword evidence="4" id="KW-0132">Cell division</keyword>
<reference evidence="16 17" key="1">
    <citation type="journal article" date="2022" name="Environ. Microbiol. Rep.">
        <title>Eco-phylogenetic analyses reveal divergent evolution of vitamin B12 metabolism in the marine bacterial family 'Psychromonadaceae'.</title>
        <authorList>
            <person name="Jin X."/>
            <person name="Yang Y."/>
            <person name="Cao H."/>
            <person name="Gao B."/>
            <person name="Zhao Z."/>
        </authorList>
    </citation>
    <scope>NUCLEOTIDE SEQUENCE [LARGE SCALE GENOMIC DNA]</scope>
    <source>
        <strain evidence="16 17">MKS20</strain>
    </source>
</reference>
<evidence type="ECO:0000256" key="1">
    <source>
        <dbReference type="ARBA" id="ARBA00004377"/>
    </source>
</evidence>
<dbReference type="EMBL" id="JAIMJA010000015">
    <property type="protein sequence ID" value="MCE2596076.1"/>
    <property type="molecule type" value="Genomic_DNA"/>
</dbReference>
<proteinExistence type="inferred from homology"/>
<sequence length="188" mass="21536">MTEITLISTFIFALIIGFMIGRRFPSNKQAAQFEKQVTSQQQKMNDYQHQLEKCQAQIKQQTNDQSKYQQQVSTHFAKTADLMDSIANQYQTLYQYMAQQSEQLLPEAEANRNISIFRRNKRVDDTTSNDIHELETKATELNAQEGDTSAQHSDNADIENTTAANLEKNQTDPSQVEEITQKSPEKVP</sequence>
<evidence type="ECO:0000313" key="17">
    <source>
        <dbReference type="Proteomes" id="UP001201273"/>
    </source>
</evidence>
<dbReference type="Proteomes" id="UP001201273">
    <property type="component" value="Unassembled WGS sequence"/>
</dbReference>
<dbReference type="PANTHER" id="PTHR39579:SF1">
    <property type="entry name" value="INNER MEMBRANE PROTEIN YHCB"/>
    <property type="match status" value="1"/>
</dbReference>
<keyword evidence="2" id="KW-1003">Cell membrane</keyword>
<keyword evidence="3" id="KW-0997">Cell inner membrane</keyword>
<name>A0ABS8WEA9_9GAMM</name>
<keyword evidence="17" id="KW-1185">Reference proteome</keyword>
<evidence type="ECO:0000256" key="14">
    <source>
        <dbReference type="SAM" id="MobiDB-lite"/>
    </source>
</evidence>
<evidence type="ECO:0000256" key="3">
    <source>
        <dbReference type="ARBA" id="ARBA00022519"/>
    </source>
</evidence>
<organism evidence="16 17">
    <name type="scientific">Motilimonas cestriensis</name>
    <dbReference type="NCBI Taxonomy" id="2742685"/>
    <lineage>
        <taxon>Bacteria</taxon>
        <taxon>Pseudomonadati</taxon>
        <taxon>Pseudomonadota</taxon>
        <taxon>Gammaproteobacteria</taxon>
        <taxon>Alteromonadales</taxon>
        <taxon>Alteromonadales genera incertae sedis</taxon>
        <taxon>Motilimonas</taxon>
    </lineage>
</organism>
<keyword evidence="8 15" id="KW-0472">Membrane</keyword>
<dbReference type="PANTHER" id="PTHR39579">
    <property type="entry name" value="INNER MEMBRANE PROTEIN YHCB"/>
    <property type="match status" value="1"/>
</dbReference>
<protein>
    <recommendedName>
        <fullName evidence="11">Z-ring associated protein G</fullName>
    </recommendedName>
    <alternativeName>
        <fullName evidence="12">Cell division protein ZapG</fullName>
    </alternativeName>
</protein>
<keyword evidence="7 15" id="KW-1133">Transmembrane helix</keyword>
<dbReference type="InterPro" id="IPR009386">
    <property type="entry name" value="ZapG-like"/>
</dbReference>
<dbReference type="RefSeq" id="WP_233053732.1">
    <property type="nucleotide sequence ID" value="NZ_JAIMJA010000015.1"/>
</dbReference>
<accession>A0ABS8WEA9</accession>
<evidence type="ECO:0000256" key="2">
    <source>
        <dbReference type="ARBA" id="ARBA00022475"/>
    </source>
</evidence>
<evidence type="ECO:0000256" key="6">
    <source>
        <dbReference type="ARBA" id="ARBA00022960"/>
    </source>
</evidence>
<comment type="similarity">
    <text evidence="10">Belongs to the ZapG family.</text>
</comment>
<feature type="coiled-coil region" evidence="13">
    <location>
        <begin position="30"/>
        <end position="71"/>
    </location>
</feature>
<keyword evidence="6" id="KW-0133">Cell shape</keyword>
<feature type="compositionally biased region" description="Polar residues" evidence="14">
    <location>
        <begin position="141"/>
        <end position="178"/>
    </location>
</feature>
<evidence type="ECO:0000256" key="8">
    <source>
        <dbReference type="ARBA" id="ARBA00023136"/>
    </source>
</evidence>
<evidence type="ECO:0000256" key="10">
    <source>
        <dbReference type="ARBA" id="ARBA00035657"/>
    </source>
</evidence>